<protein>
    <submittedName>
        <fullName evidence="1">32061_t:CDS:1</fullName>
    </submittedName>
</protein>
<name>A0ACA9S2Z3_9GLOM</name>
<reference evidence="1" key="1">
    <citation type="submission" date="2021-06" db="EMBL/GenBank/DDBJ databases">
        <authorList>
            <person name="Kallberg Y."/>
            <person name="Tangrot J."/>
            <person name="Rosling A."/>
        </authorList>
    </citation>
    <scope>NUCLEOTIDE SEQUENCE</scope>
    <source>
        <strain evidence="1">MA461A</strain>
    </source>
</reference>
<evidence type="ECO:0000313" key="1">
    <source>
        <dbReference type="EMBL" id="CAG8822379.1"/>
    </source>
</evidence>
<evidence type="ECO:0000313" key="2">
    <source>
        <dbReference type="Proteomes" id="UP000789920"/>
    </source>
</evidence>
<proteinExistence type="predicted"/>
<dbReference type="Proteomes" id="UP000789920">
    <property type="component" value="Unassembled WGS sequence"/>
</dbReference>
<organism evidence="1 2">
    <name type="scientific">Racocetra persica</name>
    <dbReference type="NCBI Taxonomy" id="160502"/>
    <lineage>
        <taxon>Eukaryota</taxon>
        <taxon>Fungi</taxon>
        <taxon>Fungi incertae sedis</taxon>
        <taxon>Mucoromycota</taxon>
        <taxon>Glomeromycotina</taxon>
        <taxon>Glomeromycetes</taxon>
        <taxon>Diversisporales</taxon>
        <taxon>Gigasporaceae</taxon>
        <taxon>Racocetra</taxon>
    </lineage>
</organism>
<keyword evidence="2" id="KW-1185">Reference proteome</keyword>
<gene>
    <name evidence="1" type="ORF">RPERSI_LOCUS25786</name>
</gene>
<dbReference type="EMBL" id="CAJVQC010086168">
    <property type="protein sequence ID" value="CAG8822379.1"/>
    <property type="molecule type" value="Genomic_DNA"/>
</dbReference>
<accession>A0ACA9S2Z3</accession>
<comment type="caution">
    <text evidence="1">The sequence shown here is derived from an EMBL/GenBank/DDBJ whole genome shotgun (WGS) entry which is preliminary data.</text>
</comment>
<feature type="non-terminal residue" evidence="1">
    <location>
        <position position="1"/>
    </location>
</feature>
<sequence>SNELAFPPTQPPTPSITAMNQLFSILEDDNSALTPELRTLVQNRQFWANAEILAKILLPAKNAVKMVESKSTTTGDVFLSLIQMATAINMLENSSSEHIEFRKQCVQFYNKRWKEFDIKMYLLAYFLHPKYRGKGMKDSVFHQILCSALEIWKKITNGKGGVTSANILIAQLKKYDAYEPPYNFTFVEGIESPKTWWCGCKLENHYLQKLALHLLAITPHSASCERIFSVLSWITQKRRS</sequence>
<feature type="non-terminal residue" evidence="1">
    <location>
        <position position="240"/>
    </location>
</feature>